<proteinExistence type="predicted"/>
<evidence type="ECO:0000313" key="2">
    <source>
        <dbReference type="Proteomes" id="UP000244064"/>
    </source>
</evidence>
<evidence type="ECO:0000313" key="1">
    <source>
        <dbReference type="EMBL" id="PTU73765.1"/>
    </source>
</evidence>
<gene>
    <name evidence="1" type="ORF">DBO85_15795</name>
</gene>
<dbReference type="RefSeq" id="WP_108108209.1">
    <property type="nucleotide sequence ID" value="NZ_QASN01000020.1"/>
</dbReference>
<dbReference type="AlphaFoldDB" id="A0A2T5P7V3"/>
<protein>
    <recommendedName>
        <fullName evidence="3">NlpC/P60 domain-containing protein</fullName>
    </recommendedName>
</protein>
<evidence type="ECO:0008006" key="3">
    <source>
        <dbReference type="Google" id="ProtNLM"/>
    </source>
</evidence>
<comment type="caution">
    <text evidence="1">The sequence shown here is derived from an EMBL/GenBank/DDBJ whole genome shotgun (WGS) entry which is preliminary data.</text>
</comment>
<dbReference type="Gene3D" id="3.90.1720.10">
    <property type="entry name" value="endopeptidase domain like (from Nostoc punctiforme)"/>
    <property type="match status" value="1"/>
</dbReference>
<organism evidence="1 2">
    <name type="scientific">Pseudomonas mangrovi</name>
    <dbReference type="NCBI Taxonomy" id="2161748"/>
    <lineage>
        <taxon>Bacteria</taxon>
        <taxon>Pseudomonadati</taxon>
        <taxon>Pseudomonadota</taxon>
        <taxon>Gammaproteobacteria</taxon>
        <taxon>Pseudomonadales</taxon>
        <taxon>Pseudomonadaceae</taxon>
        <taxon>Pseudomonas</taxon>
    </lineage>
</organism>
<accession>A0A2T5P7V3</accession>
<keyword evidence="2" id="KW-1185">Reference proteome</keyword>
<reference evidence="1 2" key="1">
    <citation type="submission" date="2018-04" db="EMBL/GenBank/DDBJ databases">
        <title>Pseudomonas sp. nov., isolated from mangrove soil.</title>
        <authorList>
            <person name="Chen C."/>
        </authorList>
    </citation>
    <scope>NUCLEOTIDE SEQUENCE [LARGE SCALE GENOMIC DNA]</scope>
    <source>
        <strain evidence="1 2">TC-11</strain>
    </source>
</reference>
<dbReference type="EMBL" id="QASN01000020">
    <property type="protein sequence ID" value="PTU73765.1"/>
    <property type="molecule type" value="Genomic_DNA"/>
</dbReference>
<name>A0A2T5P7V3_9PSED</name>
<dbReference type="Proteomes" id="UP000244064">
    <property type="component" value="Unassembled WGS sequence"/>
</dbReference>
<sequence>MESLDQCIVAACTRSWDMSHIAGTLNRNNCSGFVHSVAAELGVPLPAGNADSIMGGLAQSAEWKKLDNGEEAAKKAAEGYLVIAGLKGNEHQPGRNNGHVAVVISGPLYRGKYPRCWSGSIAGSVGQSQGLRSIGEIWNRTDRDLVKYYVYATVSCRVPRG</sequence>
<dbReference type="OrthoDB" id="8450839at2"/>